<dbReference type="Proteomes" id="UP001150925">
    <property type="component" value="Unassembled WGS sequence"/>
</dbReference>
<dbReference type="PANTHER" id="PTHR24016:SF0">
    <property type="entry name" value="CONSERVED OLIGOMERIC GOLGI COMPLEX SUBUNIT 4"/>
    <property type="match status" value="1"/>
</dbReference>
<protein>
    <recommendedName>
        <fullName evidence="3">Conserved oligomeric Golgi complex subunit 4</fullName>
    </recommendedName>
    <alternativeName>
        <fullName evidence="8">Component of oligomeric Golgi complex 4</fullName>
    </alternativeName>
</protein>
<gene>
    <name evidence="11" type="primary">COG4</name>
    <name evidence="11" type="ORF">IWQ62_003510</name>
</gene>
<dbReference type="Pfam" id="PF20662">
    <property type="entry name" value="COG4_C"/>
    <property type="match status" value="1"/>
</dbReference>
<evidence type="ECO:0000259" key="10">
    <source>
        <dbReference type="SMART" id="SM00762"/>
    </source>
</evidence>
<evidence type="ECO:0000256" key="8">
    <source>
        <dbReference type="ARBA" id="ARBA00031340"/>
    </source>
</evidence>
<accession>A0A9W8E1K5</accession>
<dbReference type="Pfam" id="PF20663">
    <property type="entry name" value="COG4_N"/>
    <property type="match status" value="1"/>
</dbReference>
<dbReference type="InterPro" id="IPR048684">
    <property type="entry name" value="COG4_C"/>
</dbReference>
<feature type="coiled-coil region" evidence="9">
    <location>
        <begin position="78"/>
        <end position="105"/>
    </location>
</feature>
<evidence type="ECO:0000256" key="9">
    <source>
        <dbReference type="SAM" id="Coils"/>
    </source>
</evidence>
<dbReference type="AlphaFoldDB" id="A0A9W8E1K5"/>
<evidence type="ECO:0000313" key="12">
    <source>
        <dbReference type="Proteomes" id="UP001150925"/>
    </source>
</evidence>
<sequence length="863" mass="97950">MVDIDSIATVDDIRSVLQLLECEESQVDEELDELLHQVDELDPVWIRVITDLQLAVNQWDQRHLTPLAPKLRQSATLAAGIQKRVEELDAEKDQVHQAYGEVEQALELQRALPELRMALERGTLDQAAALVHRYLKVHSHILDSQLVTLVWAAATEDGVLDYPWWDAARGSDIPTPTASSDSPSVKNTRKLLERVRIQLAKLITSNFDQAVRDHDTKVISQCFKLFPLIQQENVGLDRYSKFLCETLHQPLATGDPSTRSGTVQRLTALFETVARAIDNHFPVVETHYGPGKMLRVMQYLQRDVDSRVNRIIELFQEDCELDRRLTEIKNYTAQISQDKASTSPVIPGKTNPLAVVGKHVLTKHAQGDTPLALARGIMDSITKTSQPGDRSAGTDTAGVLNTESVPPLVELKTLHPVVNDVAGVIQRLCLYRRFMESRAQSELEILRDADLTRSVFLDDDPRLQFDEVGLLKSGQLTSLTETIVTACITIENFILYRSVQLALGMDEAEQDNITSGWVDDVFFIVKRCLLRTLSTTHLVVIRNMVHTVEDLFNQVYIPFLLYQFQKLPSTTNPAIPLIPSVSHHGVVNLTKRMVASLPNHPEGTPSHAYADLALRNRFLIVALNNLDTSLRYTKKLIADLEQQIDPQHSLVWASHHDETVETTKKYIRGLCGVQERLSQLWSHLLEQFALLTARPTMRTILQESYRDFKYVLTDEEYMDVKNDNLFVQRFILKLDAFTGGMRKWFTESNFSVYIQHAVEYVATYWEKAVRLSKFNMLGAFCFDSDLRVIQQHLALVSSEPLRDKFTKLGQMADVLTLESPTEAKELWQTSQSTVTQYLTLTEFKNLLGNRIDFEDVSLDIAEL</sequence>
<dbReference type="InterPro" id="IPR013167">
    <property type="entry name" value="COG4_M"/>
</dbReference>
<dbReference type="GO" id="GO:0000139">
    <property type="term" value="C:Golgi membrane"/>
    <property type="evidence" value="ECO:0007669"/>
    <property type="project" value="UniProtKB-SubCell"/>
</dbReference>
<proteinExistence type="inferred from homology"/>
<dbReference type="PANTHER" id="PTHR24016">
    <property type="entry name" value="CONSERVED OLIGOMERIC GOLGI COMPLEX SUBUNIT 4"/>
    <property type="match status" value="1"/>
</dbReference>
<comment type="caution">
    <text evidence="11">The sequence shown here is derived from an EMBL/GenBank/DDBJ whole genome shotgun (WGS) entry which is preliminary data.</text>
</comment>
<evidence type="ECO:0000256" key="4">
    <source>
        <dbReference type="ARBA" id="ARBA00022448"/>
    </source>
</evidence>
<feature type="domain" description="COG4 transport protein middle alpha-helical bundle" evidence="10">
    <location>
        <begin position="192"/>
        <end position="565"/>
    </location>
</feature>
<organism evidence="11 12">
    <name type="scientific">Dispira parvispora</name>
    <dbReference type="NCBI Taxonomy" id="1520584"/>
    <lineage>
        <taxon>Eukaryota</taxon>
        <taxon>Fungi</taxon>
        <taxon>Fungi incertae sedis</taxon>
        <taxon>Zoopagomycota</taxon>
        <taxon>Kickxellomycotina</taxon>
        <taxon>Dimargaritomycetes</taxon>
        <taxon>Dimargaritales</taxon>
        <taxon>Dimargaritaceae</taxon>
        <taxon>Dispira</taxon>
    </lineage>
</organism>
<dbReference type="SMART" id="SM00762">
    <property type="entry name" value="Cog4"/>
    <property type="match status" value="1"/>
</dbReference>
<dbReference type="EMBL" id="JANBPY010000956">
    <property type="protein sequence ID" value="KAJ1962496.1"/>
    <property type="molecule type" value="Genomic_DNA"/>
</dbReference>
<evidence type="ECO:0000256" key="7">
    <source>
        <dbReference type="ARBA" id="ARBA00023136"/>
    </source>
</evidence>
<dbReference type="InterPro" id="IPR048680">
    <property type="entry name" value="COG4_N"/>
</dbReference>
<keyword evidence="12" id="KW-1185">Reference proteome</keyword>
<keyword evidence="6" id="KW-0333">Golgi apparatus</keyword>
<keyword evidence="4" id="KW-0813">Transport</keyword>
<keyword evidence="5" id="KW-0653">Protein transport</keyword>
<comment type="similarity">
    <text evidence="2">Belongs to the COG4 family.</text>
</comment>
<name>A0A9W8E1K5_9FUNG</name>
<keyword evidence="9" id="KW-0175">Coiled coil</keyword>
<dbReference type="GO" id="GO:0015031">
    <property type="term" value="P:protein transport"/>
    <property type="evidence" value="ECO:0007669"/>
    <property type="project" value="UniProtKB-KW"/>
</dbReference>
<dbReference type="OrthoDB" id="47059at2759"/>
<evidence type="ECO:0000256" key="5">
    <source>
        <dbReference type="ARBA" id="ARBA00022927"/>
    </source>
</evidence>
<keyword evidence="7" id="KW-0472">Membrane</keyword>
<evidence type="ECO:0000256" key="6">
    <source>
        <dbReference type="ARBA" id="ARBA00023034"/>
    </source>
</evidence>
<dbReference type="Gene3D" id="1.10.287.1060">
    <property type="entry name" value="ESAT-6-like"/>
    <property type="match status" value="1"/>
</dbReference>
<evidence type="ECO:0000256" key="1">
    <source>
        <dbReference type="ARBA" id="ARBA00004395"/>
    </source>
</evidence>
<dbReference type="Pfam" id="PF08318">
    <property type="entry name" value="COG4_m"/>
    <property type="match status" value="1"/>
</dbReference>
<comment type="subcellular location">
    <subcellularLocation>
        <location evidence="1">Golgi apparatus membrane</location>
        <topology evidence="1">Peripheral membrane protein</topology>
    </subcellularLocation>
</comment>
<dbReference type="Gene3D" id="1.20.58.1970">
    <property type="match status" value="1"/>
</dbReference>
<evidence type="ECO:0000256" key="3">
    <source>
        <dbReference type="ARBA" id="ARBA00020975"/>
    </source>
</evidence>
<dbReference type="InterPro" id="IPR048682">
    <property type="entry name" value="COG4"/>
</dbReference>
<reference evidence="11" key="1">
    <citation type="submission" date="2022-07" db="EMBL/GenBank/DDBJ databases">
        <title>Phylogenomic reconstructions and comparative analyses of Kickxellomycotina fungi.</title>
        <authorList>
            <person name="Reynolds N.K."/>
            <person name="Stajich J.E."/>
            <person name="Barry K."/>
            <person name="Grigoriev I.V."/>
            <person name="Crous P."/>
            <person name="Smith M.E."/>
        </authorList>
    </citation>
    <scope>NUCLEOTIDE SEQUENCE</scope>
    <source>
        <strain evidence="11">RSA 1196</strain>
    </source>
</reference>
<evidence type="ECO:0000313" key="11">
    <source>
        <dbReference type="EMBL" id="KAJ1962496.1"/>
    </source>
</evidence>
<evidence type="ECO:0000256" key="2">
    <source>
        <dbReference type="ARBA" id="ARBA00009215"/>
    </source>
</evidence>